<dbReference type="OMA" id="ENPMSAW"/>
<feature type="domain" description="C2H2-type" evidence="13">
    <location>
        <begin position="127"/>
        <end position="154"/>
    </location>
</feature>
<evidence type="ECO:0000256" key="3">
    <source>
        <dbReference type="ARBA" id="ARBA00022723"/>
    </source>
</evidence>
<dbReference type="GO" id="GO:0000978">
    <property type="term" value="F:RNA polymerase II cis-regulatory region sequence-specific DNA binding"/>
    <property type="evidence" value="ECO:0007669"/>
    <property type="project" value="TreeGrafter"/>
</dbReference>
<keyword evidence="9" id="KW-0804">Transcription</keyword>
<evidence type="ECO:0000256" key="10">
    <source>
        <dbReference type="ARBA" id="ARBA00023242"/>
    </source>
</evidence>
<keyword evidence="15" id="KW-1185">Reference proteome</keyword>
<evidence type="ECO:0000256" key="6">
    <source>
        <dbReference type="ARBA" id="ARBA00022833"/>
    </source>
</evidence>
<feature type="domain" description="C2H2-type" evidence="13">
    <location>
        <begin position="155"/>
        <end position="180"/>
    </location>
</feature>
<reference evidence="14" key="1">
    <citation type="submission" date="2025-08" db="UniProtKB">
        <authorList>
            <consortium name="Ensembl"/>
        </authorList>
    </citation>
    <scope>IDENTIFICATION</scope>
</reference>
<feature type="region of interest" description="Disordered" evidence="12">
    <location>
        <begin position="70"/>
        <end position="124"/>
    </location>
</feature>
<evidence type="ECO:0000256" key="9">
    <source>
        <dbReference type="ARBA" id="ARBA00023163"/>
    </source>
</evidence>
<evidence type="ECO:0000313" key="14">
    <source>
        <dbReference type="Ensembl" id="ENSSHBP00005009031.1"/>
    </source>
</evidence>
<evidence type="ECO:0000256" key="11">
    <source>
        <dbReference type="PROSITE-ProRule" id="PRU00042"/>
    </source>
</evidence>
<evidence type="ECO:0000256" key="4">
    <source>
        <dbReference type="ARBA" id="ARBA00022737"/>
    </source>
</evidence>
<keyword evidence="6" id="KW-0862">Zinc</keyword>
<evidence type="ECO:0000256" key="12">
    <source>
        <dbReference type="SAM" id="MobiDB-lite"/>
    </source>
</evidence>
<proteinExistence type="inferred from homology"/>
<dbReference type="SMART" id="SM00355">
    <property type="entry name" value="ZnF_C2H2"/>
    <property type="match status" value="3"/>
</dbReference>
<feature type="domain" description="C2H2-type" evidence="13">
    <location>
        <begin position="181"/>
        <end position="208"/>
    </location>
</feature>
<accession>A0A672U2Y9</accession>
<dbReference type="PROSITE" id="PS00028">
    <property type="entry name" value="ZINC_FINGER_C2H2_1"/>
    <property type="match status" value="2"/>
</dbReference>
<keyword evidence="8" id="KW-0238">DNA-binding</keyword>
<dbReference type="SUPFAM" id="SSF57667">
    <property type="entry name" value="beta-beta-alpha zinc fingers"/>
    <property type="match status" value="2"/>
</dbReference>
<dbReference type="FunFam" id="3.30.160.60:FF:000478">
    <property type="entry name" value="Zinc finger protein 133"/>
    <property type="match status" value="1"/>
</dbReference>
<dbReference type="Proteomes" id="UP000472266">
    <property type="component" value="Unplaced"/>
</dbReference>
<protein>
    <recommendedName>
        <fullName evidence="13">C2H2-type domain-containing protein</fullName>
    </recommendedName>
</protein>
<evidence type="ECO:0000256" key="2">
    <source>
        <dbReference type="ARBA" id="ARBA00006991"/>
    </source>
</evidence>
<feature type="compositionally biased region" description="Basic and acidic residues" evidence="12">
    <location>
        <begin position="77"/>
        <end position="86"/>
    </location>
</feature>
<dbReference type="Ensembl" id="ENSSHBT00005010887.1">
    <property type="protein sequence ID" value="ENSSHBP00005009031.1"/>
    <property type="gene ID" value="ENSSHBG00005007886.1"/>
</dbReference>
<evidence type="ECO:0000256" key="5">
    <source>
        <dbReference type="ARBA" id="ARBA00022771"/>
    </source>
</evidence>
<evidence type="ECO:0000313" key="15">
    <source>
        <dbReference type="Proteomes" id="UP000472266"/>
    </source>
</evidence>
<comment type="subcellular location">
    <subcellularLocation>
        <location evidence="1">Nucleus</location>
    </subcellularLocation>
</comment>
<dbReference type="InParanoid" id="A0A672U2Y9"/>
<dbReference type="PROSITE" id="PS50157">
    <property type="entry name" value="ZINC_FINGER_C2H2_2"/>
    <property type="match status" value="3"/>
</dbReference>
<sequence length="246" mass="27334">SPIHPQGWVPFILWVLQPIPSQGMIPFIHWVLLPILPQGVDSLYPLGASPIPSQGWIPFILSLIPADDGWTSDTDEDSSHGEDGGMMRRPKGSISLGYEPHRRRSSSSGYNGRKPHPKIPTEQHKSFRCSECGKSLTSNSALVAHRRIHTGERPFPCPDCGKCFMSTLITHRRLHTGEKPFECPDCGKSFTGSKSLSKHRKNHRDHGPFKCSECGETFPTRATSARSCWWDPVSDLGLVGFGCPPW</sequence>
<dbReference type="Gene3D" id="3.30.160.60">
    <property type="entry name" value="Classic Zinc Finger"/>
    <property type="match status" value="3"/>
</dbReference>
<dbReference type="FunFam" id="3.30.160.60:FF:000710">
    <property type="entry name" value="Zinc finger protein 768"/>
    <property type="match status" value="1"/>
</dbReference>
<dbReference type="GeneTree" id="ENSGT01150000286918"/>
<dbReference type="PANTHER" id="PTHR23226">
    <property type="entry name" value="ZINC FINGER AND SCAN DOMAIN-CONTAINING"/>
    <property type="match status" value="1"/>
</dbReference>
<evidence type="ECO:0000259" key="13">
    <source>
        <dbReference type="PROSITE" id="PS50157"/>
    </source>
</evidence>
<dbReference type="InterPro" id="IPR036236">
    <property type="entry name" value="Znf_C2H2_sf"/>
</dbReference>
<dbReference type="GO" id="GO:0000981">
    <property type="term" value="F:DNA-binding transcription factor activity, RNA polymerase II-specific"/>
    <property type="evidence" value="ECO:0007669"/>
    <property type="project" value="TreeGrafter"/>
</dbReference>
<comment type="similarity">
    <text evidence="2">Belongs to the krueppel C2H2-type zinc-finger protein family.</text>
</comment>
<keyword evidence="4" id="KW-0677">Repeat</keyword>
<evidence type="ECO:0000256" key="8">
    <source>
        <dbReference type="ARBA" id="ARBA00023125"/>
    </source>
</evidence>
<keyword evidence="10" id="KW-0539">Nucleus</keyword>
<dbReference type="GO" id="GO:0005634">
    <property type="term" value="C:nucleus"/>
    <property type="evidence" value="ECO:0007669"/>
    <property type="project" value="UniProtKB-SubCell"/>
</dbReference>
<dbReference type="Pfam" id="PF00096">
    <property type="entry name" value="zf-C2H2"/>
    <property type="match status" value="3"/>
</dbReference>
<evidence type="ECO:0000256" key="1">
    <source>
        <dbReference type="ARBA" id="ARBA00004123"/>
    </source>
</evidence>
<organism evidence="14 15">
    <name type="scientific">Strigops habroptila</name>
    <name type="common">Kakapo</name>
    <dbReference type="NCBI Taxonomy" id="2489341"/>
    <lineage>
        <taxon>Eukaryota</taxon>
        <taxon>Metazoa</taxon>
        <taxon>Chordata</taxon>
        <taxon>Craniata</taxon>
        <taxon>Vertebrata</taxon>
        <taxon>Euteleostomi</taxon>
        <taxon>Archelosauria</taxon>
        <taxon>Archosauria</taxon>
        <taxon>Dinosauria</taxon>
        <taxon>Saurischia</taxon>
        <taxon>Theropoda</taxon>
        <taxon>Coelurosauria</taxon>
        <taxon>Aves</taxon>
        <taxon>Neognathae</taxon>
        <taxon>Neoaves</taxon>
        <taxon>Telluraves</taxon>
        <taxon>Australaves</taxon>
        <taxon>Psittaciformes</taxon>
        <taxon>Psittacidae</taxon>
        <taxon>Strigops</taxon>
    </lineage>
</organism>
<reference evidence="14" key="2">
    <citation type="submission" date="2025-09" db="UniProtKB">
        <authorList>
            <consortium name="Ensembl"/>
        </authorList>
    </citation>
    <scope>IDENTIFICATION</scope>
</reference>
<dbReference type="GO" id="GO:0008270">
    <property type="term" value="F:zinc ion binding"/>
    <property type="evidence" value="ECO:0007669"/>
    <property type="project" value="UniProtKB-KW"/>
</dbReference>
<keyword evidence="3" id="KW-0479">Metal-binding</keyword>
<keyword evidence="5 11" id="KW-0863">Zinc-finger</keyword>
<dbReference type="FunFam" id="3.30.160.60:FF:000862">
    <property type="entry name" value="zinc finger protein 697"/>
    <property type="match status" value="1"/>
</dbReference>
<dbReference type="PANTHER" id="PTHR23226:SF384">
    <property type="entry name" value="LOC100127788 PROTEIN"/>
    <property type="match status" value="1"/>
</dbReference>
<evidence type="ECO:0000256" key="7">
    <source>
        <dbReference type="ARBA" id="ARBA00023015"/>
    </source>
</evidence>
<keyword evidence="7" id="KW-0805">Transcription regulation</keyword>
<dbReference type="InterPro" id="IPR013087">
    <property type="entry name" value="Znf_C2H2_type"/>
</dbReference>
<dbReference type="AlphaFoldDB" id="A0A672U2Y9"/>
<name>A0A672U2Y9_STRHB</name>